<keyword evidence="1" id="KW-1133">Transmembrane helix</keyword>
<dbReference type="EMBL" id="CAKXAJ010025293">
    <property type="protein sequence ID" value="CAH2237845.1"/>
    <property type="molecule type" value="Genomic_DNA"/>
</dbReference>
<dbReference type="Proteomes" id="UP000838756">
    <property type="component" value="Unassembled WGS sequence"/>
</dbReference>
<name>A0A8S4RNX8_9NEOP</name>
<protein>
    <submittedName>
        <fullName evidence="2">G26074 protein</fullName>
    </submittedName>
</protein>
<evidence type="ECO:0000256" key="1">
    <source>
        <dbReference type="SAM" id="Phobius"/>
    </source>
</evidence>
<accession>A0A8S4RNX8</accession>
<gene>
    <name evidence="2" type="primary">g26074</name>
    <name evidence="2" type="ORF">PAEG_LOCUS15014</name>
</gene>
<dbReference type="AlphaFoldDB" id="A0A8S4RNX8"/>
<comment type="caution">
    <text evidence="2">The sequence shown here is derived from an EMBL/GenBank/DDBJ whole genome shotgun (WGS) entry which is preliminary data.</text>
</comment>
<keyword evidence="1" id="KW-0812">Transmembrane</keyword>
<evidence type="ECO:0000313" key="3">
    <source>
        <dbReference type="Proteomes" id="UP000838756"/>
    </source>
</evidence>
<reference evidence="2" key="1">
    <citation type="submission" date="2022-03" db="EMBL/GenBank/DDBJ databases">
        <authorList>
            <person name="Lindestad O."/>
        </authorList>
    </citation>
    <scope>NUCLEOTIDE SEQUENCE</scope>
</reference>
<keyword evidence="3" id="KW-1185">Reference proteome</keyword>
<organism evidence="2 3">
    <name type="scientific">Pararge aegeria aegeria</name>
    <dbReference type="NCBI Taxonomy" id="348720"/>
    <lineage>
        <taxon>Eukaryota</taxon>
        <taxon>Metazoa</taxon>
        <taxon>Ecdysozoa</taxon>
        <taxon>Arthropoda</taxon>
        <taxon>Hexapoda</taxon>
        <taxon>Insecta</taxon>
        <taxon>Pterygota</taxon>
        <taxon>Neoptera</taxon>
        <taxon>Endopterygota</taxon>
        <taxon>Lepidoptera</taxon>
        <taxon>Glossata</taxon>
        <taxon>Ditrysia</taxon>
        <taxon>Papilionoidea</taxon>
        <taxon>Nymphalidae</taxon>
        <taxon>Satyrinae</taxon>
        <taxon>Satyrini</taxon>
        <taxon>Parargina</taxon>
        <taxon>Pararge</taxon>
    </lineage>
</organism>
<proteinExistence type="predicted"/>
<evidence type="ECO:0000313" key="2">
    <source>
        <dbReference type="EMBL" id="CAH2237845.1"/>
    </source>
</evidence>
<feature type="transmembrane region" description="Helical" evidence="1">
    <location>
        <begin position="57"/>
        <end position="75"/>
    </location>
</feature>
<sequence length="113" mass="12856">MDADLRVEEHIAEVVCNDFHTLKILYKGIGSGTFKRPQRSAPCHSDYQKSHQIAWRGLYIVTISLCAEILVMYGLEDDDGKSSNYCRSFPFGSMRTTDARMHDSTQPYTQCSL</sequence>
<keyword evidence="1" id="KW-0472">Membrane</keyword>